<keyword evidence="6" id="KW-1185">Reference proteome</keyword>
<dbReference type="eggNOG" id="KOG1426">
    <property type="taxonomic scope" value="Eukaryota"/>
</dbReference>
<evidence type="ECO:0000313" key="4">
    <source>
        <dbReference type="EMBL" id="EKX35889.1"/>
    </source>
</evidence>
<evidence type="ECO:0000313" key="5">
    <source>
        <dbReference type="EnsemblProtists" id="EKX35889"/>
    </source>
</evidence>
<dbReference type="InterPro" id="IPR051210">
    <property type="entry name" value="Ub_ligase/GEF_domain"/>
</dbReference>
<reference evidence="4 6" key="1">
    <citation type="journal article" date="2012" name="Nature">
        <title>Algal genomes reveal evolutionary mosaicism and the fate of nucleomorphs.</title>
        <authorList>
            <consortium name="DOE Joint Genome Institute"/>
            <person name="Curtis B.A."/>
            <person name="Tanifuji G."/>
            <person name="Burki F."/>
            <person name="Gruber A."/>
            <person name="Irimia M."/>
            <person name="Maruyama S."/>
            <person name="Arias M.C."/>
            <person name="Ball S.G."/>
            <person name="Gile G.H."/>
            <person name="Hirakawa Y."/>
            <person name="Hopkins J.F."/>
            <person name="Kuo A."/>
            <person name="Rensing S.A."/>
            <person name="Schmutz J."/>
            <person name="Symeonidi A."/>
            <person name="Elias M."/>
            <person name="Eveleigh R.J."/>
            <person name="Herman E.K."/>
            <person name="Klute M.J."/>
            <person name="Nakayama T."/>
            <person name="Obornik M."/>
            <person name="Reyes-Prieto A."/>
            <person name="Armbrust E.V."/>
            <person name="Aves S.J."/>
            <person name="Beiko R.G."/>
            <person name="Coutinho P."/>
            <person name="Dacks J.B."/>
            <person name="Durnford D.G."/>
            <person name="Fast N.M."/>
            <person name="Green B.R."/>
            <person name="Grisdale C.J."/>
            <person name="Hempel F."/>
            <person name="Henrissat B."/>
            <person name="Hoppner M.P."/>
            <person name="Ishida K."/>
            <person name="Kim E."/>
            <person name="Koreny L."/>
            <person name="Kroth P.G."/>
            <person name="Liu Y."/>
            <person name="Malik S.B."/>
            <person name="Maier U.G."/>
            <person name="McRose D."/>
            <person name="Mock T."/>
            <person name="Neilson J.A."/>
            <person name="Onodera N.T."/>
            <person name="Poole A.M."/>
            <person name="Pritham E.J."/>
            <person name="Richards T.A."/>
            <person name="Rocap G."/>
            <person name="Roy S.W."/>
            <person name="Sarai C."/>
            <person name="Schaack S."/>
            <person name="Shirato S."/>
            <person name="Slamovits C.H."/>
            <person name="Spencer D.F."/>
            <person name="Suzuki S."/>
            <person name="Worden A.Z."/>
            <person name="Zauner S."/>
            <person name="Barry K."/>
            <person name="Bell C."/>
            <person name="Bharti A.K."/>
            <person name="Crow J.A."/>
            <person name="Grimwood J."/>
            <person name="Kramer R."/>
            <person name="Lindquist E."/>
            <person name="Lucas S."/>
            <person name="Salamov A."/>
            <person name="McFadden G.I."/>
            <person name="Lane C.E."/>
            <person name="Keeling P.J."/>
            <person name="Gray M.W."/>
            <person name="Grigoriev I.V."/>
            <person name="Archibald J.M."/>
        </authorList>
    </citation>
    <scope>NUCLEOTIDE SEQUENCE</scope>
    <source>
        <strain evidence="4 6">CCMP2712</strain>
    </source>
</reference>
<dbReference type="EnsemblProtists" id="EKX35889">
    <property type="protein sequence ID" value="EKX35889"/>
    <property type="gene ID" value="GUITHDRAFT_40307"/>
</dbReference>
<dbReference type="InterPro" id="IPR000408">
    <property type="entry name" value="Reg_chr_condens"/>
</dbReference>
<dbReference type="InterPro" id="IPR058923">
    <property type="entry name" value="RCC1-like_dom"/>
</dbReference>
<feature type="repeat" description="RCC1" evidence="2">
    <location>
        <begin position="1"/>
        <end position="49"/>
    </location>
</feature>
<dbReference type="PANTHER" id="PTHR22870">
    <property type="entry name" value="REGULATOR OF CHROMOSOME CONDENSATION"/>
    <property type="match status" value="1"/>
</dbReference>
<dbReference type="InterPro" id="IPR009091">
    <property type="entry name" value="RCC1/BLIP-II"/>
</dbReference>
<evidence type="ECO:0000259" key="3">
    <source>
        <dbReference type="Pfam" id="PF25390"/>
    </source>
</evidence>
<reference evidence="6" key="2">
    <citation type="submission" date="2012-11" db="EMBL/GenBank/DDBJ databases">
        <authorList>
            <person name="Kuo A."/>
            <person name="Curtis B.A."/>
            <person name="Tanifuji G."/>
            <person name="Burki F."/>
            <person name="Gruber A."/>
            <person name="Irimia M."/>
            <person name="Maruyama S."/>
            <person name="Arias M.C."/>
            <person name="Ball S.G."/>
            <person name="Gile G.H."/>
            <person name="Hirakawa Y."/>
            <person name="Hopkins J.F."/>
            <person name="Rensing S.A."/>
            <person name="Schmutz J."/>
            <person name="Symeonidi A."/>
            <person name="Elias M."/>
            <person name="Eveleigh R.J."/>
            <person name="Herman E.K."/>
            <person name="Klute M.J."/>
            <person name="Nakayama T."/>
            <person name="Obornik M."/>
            <person name="Reyes-Prieto A."/>
            <person name="Armbrust E.V."/>
            <person name="Aves S.J."/>
            <person name="Beiko R.G."/>
            <person name="Coutinho P."/>
            <person name="Dacks J.B."/>
            <person name="Durnford D.G."/>
            <person name="Fast N.M."/>
            <person name="Green B.R."/>
            <person name="Grisdale C."/>
            <person name="Hempe F."/>
            <person name="Henrissat B."/>
            <person name="Hoppner M.P."/>
            <person name="Ishida K.-I."/>
            <person name="Kim E."/>
            <person name="Koreny L."/>
            <person name="Kroth P.G."/>
            <person name="Liu Y."/>
            <person name="Malik S.-B."/>
            <person name="Maier U.G."/>
            <person name="McRose D."/>
            <person name="Mock T."/>
            <person name="Neilson J.A."/>
            <person name="Onodera N.T."/>
            <person name="Poole A.M."/>
            <person name="Pritham E.J."/>
            <person name="Richards T.A."/>
            <person name="Rocap G."/>
            <person name="Roy S.W."/>
            <person name="Sarai C."/>
            <person name="Schaack S."/>
            <person name="Shirato S."/>
            <person name="Slamovits C.H."/>
            <person name="Spencer D.F."/>
            <person name="Suzuki S."/>
            <person name="Worden A.Z."/>
            <person name="Zauner S."/>
            <person name="Barry K."/>
            <person name="Bell C."/>
            <person name="Bharti A.K."/>
            <person name="Crow J.A."/>
            <person name="Grimwood J."/>
            <person name="Kramer R."/>
            <person name="Lindquist E."/>
            <person name="Lucas S."/>
            <person name="Salamov A."/>
            <person name="McFadden G.I."/>
            <person name="Lane C.E."/>
            <person name="Keeling P.J."/>
            <person name="Gray M.W."/>
            <person name="Grigoriev I.V."/>
            <person name="Archibald J.M."/>
        </authorList>
    </citation>
    <scope>NUCLEOTIDE SEQUENCE</scope>
    <source>
        <strain evidence="6">CCMP2712</strain>
    </source>
</reference>
<dbReference type="GeneID" id="17292632"/>
<feature type="repeat" description="RCC1" evidence="2">
    <location>
        <begin position="158"/>
        <end position="209"/>
    </location>
</feature>
<feature type="repeat" description="RCC1" evidence="2">
    <location>
        <begin position="54"/>
        <end position="105"/>
    </location>
</feature>
<dbReference type="OMA" id="VFIQCKT"/>
<dbReference type="SUPFAM" id="SSF50985">
    <property type="entry name" value="RCC1/BLIP-II"/>
    <property type="match status" value="1"/>
</dbReference>
<evidence type="ECO:0000256" key="2">
    <source>
        <dbReference type="PROSITE-ProRule" id="PRU00235"/>
    </source>
</evidence>
<organism evidence="4">
    <name type="scientific">Guillardia theta (strain CCMP2712)</name>
    <name type="common">Cryptophyte</name>
    <dbReference type="NCBI Taxonomy" id="905079"/>
    <lineage>
        <taxon>Eukaryota</taxon>
        <taxon>Cryptophyceae</taxon>
        <taxon>Pyrenomonadales</taxon>
        <taxon>Geminigeraceae</taxon>
        <taxon>Guillardia</taxon>
    </lineage>
</organism>
<sequence length="277" mass="28822">FSWGFNNDGALGLGTTDAVGSPCPIIALQGLLVVSVACGGGSEEQHSAAVTEQGQVYTWGSGKSGQLGHGDSQNLVLPRLIVGLQSNPIVEVACGSAHTVVVSKAGLVFAWGWGHFGQLGVGSTHNSNDPVQVTSLDGVKVCKVACGSAHTAVVTESGHVYTWGWGVNGQLGHGDDASQSRPMYVKKLHGIYVSTLACGLAHTVVVSEVDRAVFSWGWDEYGQLGHGGWDIFGGNKNRSPRPIKDLQQIACGSSYTLALSSRGDVYAFGWGKDGQLG</sequence>
<dbReference type="EMBL" id="JH993082">
    <property type="protein sequence ID" value="EKX35889.1"/>
    <property type="molecule type" value="Genomic_DNA"/>
</dbReference>
<dbReference type="RefSeq" id="XP_005822869.1">
    <property type="nucleotide sequence ID" value="XM_005822812.1"/>
</dbReference>
<feature type="repeat" description="RCC1" evidence="2">
    <location>
        <begin position="211"/>
        <end position="262"/>
    </location>
</feature>
<dbReference type="Pfam" id="PF25390">
    <property type="entry name" value="WD40_RLD"/>
    <property type="match status" value="1"/>
</dbReference>
<evidence type="ECO:0000313" key="6">
    <source>
        <dbReference type="Proteomes" id="UP000011087"/>
    </source>
</evidence>
<dbReference type="PANTHER" id="PTHR22870:SF408">
    <property type="entry name" value="OS09G0560450 PROTEIN"/>
    <property type="match status" value="1"/>
</dbReference>
<protein>
    <recommendedName>
        <fullName evidence="3">RCC1-like domain-containing protein</fullName>
    </recommendedName>
</protein>
<dbReference type="PRINTS" id="PR00633">
    <property type="entry name" value="RCCNDNSATION"/>
</dbReference>
<feature type="domain" description="RCC1-like" evidence="3">
    <location>
        <begin position="1"/>
        <end position="227"/>
    </location>
</feature>
<gene>
    <name evidence="4" type="ORF">GUITHDRAFT_40307</name>
</gene>
<dbReference type="STRING" id="905079.L1IJ01"/>
<feature type="non-terminal residue" evidence="4">
    <location>
        <position position="1"/>
    </location>
</feature>
<reference evidence="5" key="3">
    <citation type="submission" date="2015-06" db="UniProtKB">
        <authorList>
            <consortium name="EnsemblProtists"/>
        </authorList>
    </citation>
    <scope>IDENTIFICATION</scope>
</reference>
<dbReference type="PaxDb" id="55529-EKX35889"/>
<evidence type="ECO:0000256" key="1">
    <source>
        <dbReference type="ARBA" id="ARBA00022737"/>
    </source>
</evidence>
<dbReference type="KEGG" id="gtt:GUITHDRAFT_40307"/>
<dbReference type="HOGENOM" id="CLU_005210_2_2_1"/>
<dbReference type="AlphaFoldDB" id="L1IJ01"/>
<dbReference type="Proteomes" id="UP000011087">
    <property type="component" value="Unassembled WGS sequence"/>
</dbReference>
<dbReference type="Pfam" id="PF13540">
    <property type="entry name" value="RCC1_2"/>
    <property type="match status" value="1"/>
</dbReference>
<feature type="repeat" description="RCC1" evidence="2">
    <location>
        <begin position="263"/>
        <end position="277"/>
    </location>
</feature>
<dbReference type="Gene3D" id="2.130.10.30">
    <property type="entry name" value="Regulator of chromosome condensation 1/beta-lactamase-inhibitor protein II"/>
    <property type="match status" value="2"/>
</dbReference>
<feature type="non-terminal residue" evidence="4">
    <location>
        <position position="277"/>
    </location>
</feature>
<dbReference type="PROSITE" id="PS50012">
    <property type="entry name" value="RCC1_3"/>
    <property type="match status" value="6"/>
</dbReference>
<keyword evidence="1" id="KW-0677">Repeat</keyword>
<proteinExistence type="predicted"/>
<feature type="repeat" description="RCC1" evidence="2">
    <location>
        <begin position="106"/>
        <end position="157"/>
    </location>
</feature>
<name>L1IJ01_GUITC</name>
<accession>L1IJ01</accession>
<dbReference type="OrthoDB" id="8068875at2759"/>